<dbReference type="Pfam" id="PF00528">
    <property type="entry name" value="BPD_transp_1"/>
    <property type="match status" value="1"/>
</dbReference>
<evidence type="ECO:0000313" key="11">
    <source>
        <dbReference type="EMBL" id="MFD2841627.1"/>
    </source>
</evidence>
<dbReference type="Proteomes" id="UP001597391">
    <property type="component" value="Unassembled WGS sequence"/>
</dbReference>
<dbReference type="SUPFAM" id="SSF161098">
    <property type="entry name" value="MetI-like"/>
    <property type="match status" value="1"/>
</dbReference>
<evidence type="ECO:0000256" key="9">
    <source>
        <dbReference type="SAM" id="Phobius"/>
    </source>
</evidence>
<feature type="domain" description="ABC transmembrane type-1" evidence="10">
    <location>
        <begin position="55"/>
        <end position="263"/>
    </location>
</feature>
<evidence type="ECO:0000256" key="6">
    <source>
        <dbReference type="ARBA" id="ARBA00023032"/>
    </source>
</evidence>
<comment type="subcellular location">
    <subcellularLocation>
        <location evidence="1">Membrane</location>
        <topology evidence="1">Multi-pass membrane protein</topology>
    </subcellularLocation>
</comment>
<comment type="subunit">
    <text evidence="2">The complex is composed of two ATP-binding proteins (CysA), two transmembrane proteins (CysT and CysW) and a solute-binding protein (CysP).</text>
</comment>
<dbReference type="NCBIfam" id="TIGR00969">
    <property type="entry name" value="3a0106s02"/>
    <property type="match status" value="1"/>
</dbReference>
<proteinExistence type="predicted"/>
<feature type="transmembrane region" description="Helical" evidence="9">
    <location>
        <begin position="93"/>
        <end position="116"/>
    </location>
</feature>
<dbReference type="InterPro" id="IPR035906">
    <property type="entry name" value="MetI-like_sf"/>
</dbReference>
<feature type="transmembrane region" description="Helical" evidence="9">
    <location>
        <begin position="188"/>
        <end position="206"/>
    </location>
</feature>
<keyword evidence="3" id="KW-0813">Transport</keyword>
<evidence type="ECO:0000256" key="3">
    <source>
        <dbReference type="ARBA" id="ARBA00022448"/>
    </source>
</evidence>
<dbReference type="PANTHER" id="PTHR30406:SF1">
    <property type="entry name" value="SULFATE TRANSPORT SYSTEM PERMEASE PROTEIN CYSW"/>
    <property type="match status" value="1"/>
</dbReference>
<feature type="transmembrane region" description="Helical" evidence="9">
    <location>
        <begin position="9"/>
        <end position="31"/>
    </location>
</feature>
<dbReference type="CDD" id="cd06261">
    <property type="entry name" value="TM_PBP2"/>
    <property type="match status" value="1"/>
</dbReference>
<evidence type="ECO:0000256" key="4">
    <source>
        <dbReference type="ARBA" id="ARBA00022692"/>
    </source>
</evidence>
<evidence type="ECO:0000313" key="12">
    <source>
        <dbReference type="Proteomes" id="UP001597391"/>
    </source>
</evidence>
<dbReference type="EMBL" id="JBHUOP010000007">
    <property type="protein sequence ID" value="MFD2841627.1"/>
    <property type="molecule type" value="Genomic_DNA"/>
</dbReference>
<keyword evidence="6" id="KW-0764">Sulfate transport</keyword>
<dbReference type="InterPro" id="IPR005667">
    <property type="entry name" value="Sulph_transpt2"/>
</dbReference>
<evidence type="ECO:0000256" key="1">
    <source>
        <dbReference type="ARBA" id="ARBA00004141"/>
    </source>
</evidence>
<dbReference type="PROSITE" id="PS50928">
    <property type="entry name" value="ABC_TM1"/>
    <property type="match status" value="1"/>
</dbReference>
<evidence type="ECO:0000256" key="7">
    <source>
        <dbReference type="ARBA" id="ARBA00023136"/>
    </source>
</evidence>
<evidence type="ECO:0000256" key="5">
    <source>
        <dbReference type="ARBA" id="ARBA00022989"/>
    </source>
</evidence>
<keyword evidence="12" id="KW-1185">Reference proteome</keyword>
<keyword evidence="5 9" id="KW-1133">Transmembrane helix</keyword>
<accession>A0ABW5XHM8</accession>
<feature type="transmembrane region" description="Helical" evidence="9">
    <location>
        <begin position="128"/>
        <end position="152"/>
    </location>
</feature>
<comment type="caution">
    <text evidence="11">The sequence shown here is derived from an EMBL/GenBank/DDBJ whole genome shotgun (WGS) entry which is preliminary data.</text>
</comment>
<comment type="function">
    <text evidence="8">Part of the ABC transporter complex CysAWTP (TC 3.A.1.6.1) involved in sulfate/thiosulfate import. Probably responsible for the translocation of the substrate across the membrane.</text>
</comment>
<gene>
    <name evidence="11" type="ORF">ACFSYH_13760</name>
</gene>
<dbReference type="PANTHER" id="PTHR30406">
    <property type="entry name" value="SULFATE TRANSPORT SYSTEM PERMEASE PROTEIN"/>
    <property type="match status" value="1"/>
</dbReference>
<dbReference type="RefSeq" id="WP_377467829.1">
    <property type="nucleotide sequence ID" value="NZ_JBHUOP010000007.1"/>
</dbReference>
<organism evidence="11 12">
    <name type="scientific">Populibacterium corticicola</name>
    <dbReference type="NCBI Taxonomy" id="1812826"/>
    <lineage>
        <taxon>Bacteria</taxon>
        <taxon>Bacillati</taxon>
        <taxon>Actinomycetota</taxon>
        <taxon>Actinomycetes</taxon>
        <taxon>Micrococcales</taxon>
        <taxon>Jonesiaceae</taxon>
        <taxon>Populibacterium</taxon>
    </lineage>
</organism>
<feature type="transmembrane region" description="Helical" evidence="9">
    <location>
        <begin position="241"/>
        <end position="262"/>
    </location>
</feature>
<keyword evidence="7 9" id="KW-0472">Membrane</keyword>
<reference evidence="12" key="1">
    <citation type="journal article" date="2019" name="Int. J. Syst. Evol. Microbiol.">
        <title>The Global Catalogue of Microorganisms (GCM) 10K type strain sequencing project: providing services to taxonomists for standard genome sequencing and annotation.</title>
        <authorList>
            <consortium name="The Broad Institute Genomics Platform"/>
            <consortium name="The Broad Institute Genome Sequencing Center for Infectious Disease"/>
            <person name="Wu L."/>
            <person name="Ma J."/>
        </authorList>
    </citation>
    <scope>NUCLEOTIDE SEQUENCE [LARGE SCALE GENOMIC DNA]</scope>
    <source>
        <strain evidence="12">KCTC 33576</strain>
    </source>
</reference>
<keyword evidence="4 9" id="KW-0812">Transmembrane</keyword>
<evidence type="ECO:0000256" key="8">
    <source>
        <dbReference type="ARBA" id="ARBA00025323"/>
    </source>
</evidence>
<name>A0ABW5XHM8_9MICO</name>
<dbReference type="Gene3D" id="1.10.3720.10">
    <property type="entry name" value="MetI-like"/>
    <property type="match status" value="1"/>
</dbReference>
<dbReference type="InterPro" id="IPR000515">
    <property type="entry name" value="MetI-like"/>
</dbReference>
<evidence type="ECO:0000256" key="2">
    <source>
        <dbReference type="ARBA" id="ARBA00011779"/>
    </source>
</evidence>
<feature type="transmembrane region" description="Helical" evidence="9">
    <location>
        <begin position="51"/>
        <end position="81"/>
    </location>
</feature>
<protein>
    <submittedName>
        <fullName evidence="11">Sulfate ABC transporter permease</fullName>
    </submittedName>
</protein>
<evidence type="ECO:0000259" key="10">
    <source>
        <dbReference type="PROSITE" id="PS50928"/>
    </source>
</evidence>
<sequence>MVEHKPTKYLLRVFVIAYLFFLVGWPVSLIVKHTFADGFTALQHALSDSFVVFSLQLTLAVAVQAVLINTVFGLAVSILLARYEFPGKRALSALIDLPLSVSPIVVGLALILVYGSRGGWFGEWLTSHGVSIIFSTPAIVMATSFISLPLVIRELVPVLQERGIEEEQAASSLGATPIQTFFRITLPAIKWALVYGVVLTFARAMGEFGAVKVVSGNFAGKTQTATLLVEERYQDFETSTAYATAFLLAAVAVSCIVVVTFLRKDHATEHKKGTP</sequence>